<evidence type="ECO:0000256" key="8">
    <source>
        <dbReference type="PIRSR" id="PIRSR600917-52"/>
    </source>
</evidence>
<feature type="domain" description="Sulfatase N-terminal" evidence="10">
    <location>
        <begin position="225"/>
        <end position="494"/>
    </location>
</feature>
<dbReference type="EMBL" id="MIKE01000002">
    <property type="protein sequence ID" value="OHT47278.1"/>
    <property type="molecule type" value="Genomic_DNA"/>
</dbReference>
<dbReference type="GO" id="GO:0009244">
    <property type="term" value="P:lipopolysaccharide core region biosynthetic process"/>
    <property type="evidence" value="ECO:0007669"/>
    <property type="project" value="TreeGrafter"/>
</dbReference>
<dbReference type="InterPro" id="IPR017850">
    <property type="entry name" value="Alkaline_phosphatase_core_sf"/>
</dbReference>
<proteinExistence type="predicted"/>
<organism evidence="12 14">
    <name type="scientific">Flavobacterium tructae</name>
    <dbReference type="NCBI Taxonomy" id="1114873"/>
    <lineage>
        <taxon>Bacteria</taxon>
        <taxon>Pseudomonadati</taxon>
        <taxon>Bacteroidota</taxon>
        <taxon>Flavobacteriia</taxon>
        <taxon>Flavobacteriales</taxon>
        <taxon>Flavobacteriaceae</taxon>
        <taxon>Flavobacterium</taxon>
    </lineage>
</organism>
<dbReference type="STRING" id="1278819.BHE19_20595"/>
<dbReference type="CDD" id="cd16017">
    <property type="entry name" value="LptA"/>
    <property type="match status" value="1"/>
</dbReference>
<evidence type="ECO:0000259" key="10">
    <source>
        <dbReference type="Pfam" id="PF00884"/>
    </source>
</evidence>
<evidence type="ECO:0000259" key="11">
    <source>
        <dbReference type="Pfam" id="PF08019"/>
    </source>
</evidence>
<gene>
    <name evidence="13" type="ORF">B0A71_21875</name>
    <name evidence="12" type="ORF">BHE19_20595</name>
</gene>
<dbReference type="SUPFAM" id="SSF53649">
    <property type="entry name" value="Alkaline phosphatase-like"/>
    <property type="match status" value="1"/>
</dbReference>
<accession>A0A1S1JBZ7</accession>
<dbReference type="InterPro" id="IPR058130">
    <property type="entry name" value="PEA_transf_C"/>
</dbReference>
<protein>
    <submittedName>
        <fullName evidence="12">Phosphoethanolamine transferase</fullName>
    </submittedName>
    <submittedName>
        <fullName evidence="13">Phosphoethanolamine--lipid A transferase EptA</fullName>
    </submittedName>
</protein>
<evidence type="ECO:0000313" key="15">
    <source>
        <dbReference type="Proteomes" id="UP000198319"/>
    </source>
</evidence>
<evidence type="ECO:0000256" key="1">
    <source>
        <dbReference type="ARBA" id="ARBA00004429"/>
    </source>
</evidence>
<sequence>MFTLKNNLRITHFVLLMSFLIFLFFHLPFYSFVFNNVDYKSFNGIVLIVSLVILMLVLNAFVLYLLFSLSRHVGKVLLILFFIVSSIAVYFVNTYSVIIDESMIGNILNTNYEESSSFFSFKVILYVIFLGIIPSIYIAKVKITKVPLKEFSITSSVTLVFIAVLIFVNASNWLWIDKNSKRLGGLAMPWSYSVNTPLFYIHKFKKNEKEILLPNAVIKDNEKSVVVLVIGESARRQNFSLYGYKKNTNPLLSKTENVFHFNANSCATYTTAGVKCILEHKNSDDLYEILPNYLYRNNVEVIWRTTNWGEPPVHIKNYQNKEALKADCKGVECDYDEVLLRGLKEQIQASKKNKILIVLHTSTSHGPTYSKKYPPQFETFKPVCNSVELGKCSQNELLNAYDNTIVYTDYILHSVIEDLKELKEYKSTMIFVSDHGESLGEKNLYMHGVPISIAPKEQYEIPFIVWVSDHSKQLKPNETLTQNHVFHSVLKFLNVESPVYDEKMNIFK</sequence>
<keyword evidence="5 9" id="KW-0812">Transmembrane</keyword>
<dbReference type="RefSeq" id="WP_070905565.1">
    <property type="nucleotide sequence ID" value="NZ_MIKE01000002.1"/>
</dbReference>
<dbReference type="GO" id="GO:0005886">
    <property type="term" value="C:plasma membrane"/>
    <property type="evidence" value="ECO:0007669"/>
    <property type="project" value="UniProtKB-SubCell"/>
</dbReference>
<evidence type="ECO:0000313" key="14">
    <source>
        <dbReference type="Proteomes" id="UP000180252"/>
    </source>
</evidence>
<feature type="transmembrane region" description="Helical" evidence="9">
    <location>
        <begin position="45"/>
        <end position="67"/>
    </location>
</feature>
<comment type="subcellular location">
    <subcellularLocation>
        <location evidence="1">Cell inner membrane</location>
        <topology evidence="1">Multi-pass membrane protein</topology>
    </subcellularLocation>
</comment>
<feature type="transmembrane region" description="Helical" evidence="9">
    <location>
        <begin position="118"/>
        <end position="139"/>
    </location>
</feature>
<evidence type="ECO:0000256" key="4">
    <source>
        <dbReference type="ARBA" id="ARBA00022679"/>
    </source>
</evidence>
<dbReference type="Proteomes" id="UP000198319">
    <property type="component" value="Unassembled WGS sequence"/>
</dbReference>
<evidence type="ECO:0000256" key="7">
    <source>
        <dbReference type="ARBA" id="ARBA00023136"/>
    </source>
</evidence>
<keyword evidence="7 9" id="KW-0472">Membrane</keyword>
<dbReference type="Proteomes" id="UP000180252">
    <property type="component" value="Unassembled WGS sequence"/>
</dbReference>
<name>A0A1S1JBZ7_9FLAO</name>
<evidence type="ECO:0000256" key="6">
    <source>
        <dbReference type="ARBA" id="ARBA00022989"/>
    </source>
</evidence>
<evidence type="ECO:0000256" key="2">
    <source>
        <dbReference type="ARBA" id="ARBA00022475"/>
    </source>
</evidence>
<keyword evidence="2" id="KW-1003">Cell membrane</keyword>
<dbReference type="PANTHER" id="PTHR30443:SF0">
    <property type="entry name" value="PHOSPHOETHANOLAMINE TRANSFERASE EPTA"/>
    <property type="match status" value="1"/>
</dbReference>
<evidence type="ECO:0000256" key="5">
    <source>
        <dbReference type="ARBA" id="ARBA00022692"/>
    </source>
</evidence>
<evidence type="ECO:0000256" key="3">
    <source>
        <dbReference type="ARBA" id="ARBA00022519"/>
    </source>
</evidence>
<dbReference type="Pfam" id="PF08019">
    <property type="entry name" value="EptA_B_N"/>
    <property type="match status" value="1"/>
</dbReference>
<dbReference type="NCBIfam" id="NF007160">
    <property type="entry name" value="PRK09598.1"/>
    <property type="match status" value="1"/>
</dbReference>
<keyword evidence="3" id="KW-0997">Cell inner membrane</keyword>
<comment type="PTM">
    <text evidence="8">The conversion to 3-oxoalanine (also known as C-formylglycine, FGly), of a serine or cysteine residue in prokaryotes and of a cysteine residue in eukaryotes, is critical for catalytic activity.</text>
</comment>
<evidence type="ECO:0000256" key="9">
    <source>
        <dbReference type="SAM" id="Phobius"/>
    </source>
</evidence>
<dbReference type="InterPro" id="IPR012549">
    <property type="entry name" value="EptA-like_N"/>
</dbReference>
<reference evidence="14" key="1">
    <citation type="submission" date="2016-09" db="EMBL/GenBank/DDBJ databases">
        <authorList>
            <person name="Chen S."/>
            <person name="Walker E."/>
        </authorList>
    </citation>
    <scope>NUCLEOTIDE SEQUENCE [LARGE SCALE GENOMIC DNA]</scope>
    <source>
        <strain evidence="14">MSU</strain>
    </source>
</reference>
<evidence type="ECO:0000313" key="13">
    <source>
        <dbReference type="EMBL" id="OXB14291.1"/>
    </source>
</evidence>
<dbReference type="InterPro" id="IPR040423">
    <property type="entry name" value="PEA_transferase"/>
</dbReference>
<comment type="caution">
    <text evidence="12">The sequence shown here is derived from an EMBL/GenBank/DDBJ whole genome shotgun (WGS) entry which is preliminary data.</text>
</comment>
<dbReference type="Pfam" id="PF00884">
    <property type="entry name" value="Sulfatase"/>
    <property type="match status" value="1"/>
</dbReference>
<feature type="domain" description="Phosphoethanolamine transferase N-terminal" evidence="11">
    <location>
        <begin position="61"/>
        <end position="200"/>
    </location>
</feature>
<dbReference type="PANTHER" id="PTHR30443">
    <property type="entry name" value="INNER MEMBRANE PROTEIN"/>
    <property type="match status" value="1"/>
</dbReference>
<dbReference type="AlphaFoldDB" id="A0A1S1JBZ7"/>
<feature type="modified residue" description="3-oxoalanine (Ser)" evidence="8">
    <location>
        <position position="70"/>
    </location>
</feature>
<dbReference type="InterPro" id="IPR000917">
    <property type="entry name" value="Sulfatase_N"/>
</dbReference>
<reference evidence="12" key="2">
    <citation type="submission" date="2016-09" db="EMBL/GenBank/DDBJ databases">
        <authorList>
            <person name="Capua I."/>
            <person name="De Benedictis P."/>
            <person name="Joannis T."/>
            <person name="Lombin L.H."/>
            <person name="Cattoli G."/>
        </authorList>
    </citation>
    <scope>NUCLEOTIDE SEQUENCE [LARGE SCALE GENOMIC DNA]</scope>
    <source>
        <strain evidence="12">MSU</strain>
    </source>
</reference>
<dbReference type="Gene3D" id="3.40.720.10">
    <property type="entry name" value="Alkaline Phosphatase, subunit A"/>
    <property type="match status" value="1"/>
</dbReference>
<dbReference type="NCBIfam" id="NF028537">
    <property type="entry name" value="P_eth_NH2_trans"/>
    <property type="match status" value="1"/>
</dbReference>
<feature type="transmembrane region" description="Helical" evidence="9">
    <location>
        <begin position="151"/>
        <end position="175"/>
    </location>
</feature>
<keyword evidence="6 9" id="KW-1133">Transmembrane helix</keyword>
<reference evidence="13 15" key="3">
    <citation type="submission" date="2016-11" db="EMBL/GenBank/DDBJ databases">
        <title>Whole genomes of Flavobacteriaceae.</title>
        <authorList>
            <person name="Stine C."/>
            <person name="Li C."/>
            <person name="Tadesse D."/>
        </authorList>
    </citation>
    <scope>NUCLEOTIDE SEQUENCE [LARGE SCALE GENOMIC DNA]</scope>
    <source>
        <strain evidence="13 15">ATCC BAA-2541</strain>
    </source>
</reference>
<dbReference type="EMBL" id="MUHG01000039">
    <property type="protein sequence ID" value="OXB14291.1"/>
    <property type="molecule type" value="Genomic_DNA"/>
</dbReference>
<keyword evidence="15" id="KW-1185">Reference proteome</keyword>
<keyword evidence="4 12" id="KW-0808">Transferase</keyword>
<dbReference type="OrthoDB" id="9786870at2"/>
<dbReference type="GO" id="GO:0016776">
    <property type="term" value="F:phosphotransferase activity, phosphate group as acceptor"/>
    <property type="evidence" value="ECO:0007669"/>
    <property type="project" value="TreeGrafter"/>
</dbReference>
<feature type="transmembrane region" description="Helical" evidence="9">
    <location>
        <begin position="12"/>
        <end position="33"/>
    </location>
</feature>
<evidence type="ECO:0000313" key="12">
    <source>
        <dbReference type="EMBL" id="OHT47278.1"/>
    </source>
</evidence>
<feature type="transmembrane region" description="Helical" evidence="9">
    <location>
        <begin position="76"/>
        <end position="98"/>
    </location>
</feature>